<comment type="caution">
    <text evidence="1">The sequence shown here is derived from an EMBL/GenBank/DDBJ whole genome shotgun (WGS) entry which is preliminary data.</text>
</comment>
<protein>
    <submittedName>
        <fullName evidence="1">Uncharacterized protein</fullName>
    </submittedName>
</protein>
<gene>
    <name evidence="1" type="ORF">QFC24_000834</name>
</gene>
<proteinExistence type="predicted"/>
<dbReference type="EMBL" id="JASBWV010000002">
    <property type="protein sequence ID" value="KAJ9127426.1"/>
    <property type="molecule type" value="Genomic_DNA"/>
</dbReference>
<keyword evidence="2" id="KW-1185">Reference proteome</keyword>
<evidence type="ECO:0000313" key="1">
    <source>
        <dbReference type="EMBL" id="KAJ9127426.1"/>
    </source>
</evidence>
<dbReference type="Proteomes" id="UP001234202">
    <property type="component" value="Unassembled WGS sequence"/>
</dbReference>
<evidence type="ECO:0000313" key="2">
    <source>
        <dbReference type="Proteomes" id="UP001234202"/>
    </source>
</evidence>
<accession>A0ACC2XVK1</accession>
<sequence length="879" mass="96064">MSSGQPAGAAATPASTNGNKQQSVNALLTLLRTLGNKQPQQQQQQQQRQIQQTPRPVTVQATPRAPPSTTYAAQRQQYSQPHQNFYQSNPSPYTGTLHDALQAQSQSQLTTPRQGYQAPPLPNVQLSTANRQAGSTRVRFATSPSVAVISSSSANSAPTPAPIQITQPAKPTLSAAARSTNHVAQTNMQILQNMFKNTNSTASRRRQNALAGLLESIRSGKGISIGKPSQIRPSASSSSSGKQADRNGQAADPVRKKRRMETPGTGRNRGLYYNLDPASRQSSAAYSTVDENDEFRSTADEDDEPVGRPFGPWLPSQIGPDGELLPRKRGRQRILTPEEALARRKERNRIAAQESRRKKAQQLSGTVRKVGELGGELEQTRVKYEELTKAHEDLVQKYNDLENAHQTLRNDYDLLQERQNQITNAIEMASRLGDDDEFRNELSDDDDEESHQANGDENSHGAQGRRAGSVTDGDRGDNVISINGVDMNIDEYLAFSLAAAAAAQEDSMEQHAQEANGHMEEMQQDGLNHEPPFDNDAGIGLDGDYHENGNSTSVDHGDDHAYMSLSLAPPPNDDTGNSSQSVTADPSASIISVLEKLNETHATTDGHFVDDHSLNLPMQVDGNPAGASPAQTQPTTDMVDSHSTLSVFAASEGQESRKRKRTDENEDESHPTAAEETATTPATMGDFDDDEDDGDFVPEFEMDWTGDDTPGGLAEGENAERVSPAEEDELPAQTQDSTMAQATQGVAQDVEEEDEEDEEEEEEDDEYFRIEEADYEDLFQPIEDVPIPVDDYQDIQAQYMQHLEEFNATMLREEMARRIADETAVGISMRAHHPSAASFPTVDDDSSIEAQRQAAQAYQDTLESLGIAPEASQSQSAQK</sequence>
<name>A0ACC2XVK1_9TREE</name>
<organism evidence="1 2">
    <name type="scientific">Naganishia onofrii</name>
    <dbReference type="NCBI Taxonomy" id="1851511"/>
    <lineage>
        <taxon>Eukaryota</taxon>
        <taxon>Fungi</taxon>
        <taxon>Dikarya</taxon>
        <taxon>Basidiomycota</taxon>
        <taxon>Agaricomycotina</taxon>
        <taxon>Tremellomycetes</taxon>
        <taxon>Filobasidiales</taxon>
        <taxon>Filobasidiaceae</taxon>
        <taxon>Naganishia</taxon>
    </lineage>
</organism>
<reference evidence="1" key="1">
    <citation type="submission" date="2023-04" db="EMBL/GenBank/DDBJ databases">
        <title>Draft Genome sequencing of Naganishia species isolated from polar environments using Oxford Nanopore Technology.</title>
        <authorList>
            <person name="Leo P."/>
            <person name="Venkateswaran K."/>
        </authorList>
    </citation>
    <scope>NUCLEOTIDE SEQUENCE</scope>
    <source>
        <strain evidence="1">DBVPG 5303</strain>
    </source>
</reference>